<organism evidence="1 2">
    <name type="scientific">Streblomastix strix</name>
    <dbReference type="NCBI Taxonomy" id="222440"/>
    <lineage>
        <taxon>Eukaryota</taxon>
        <taxon>Metamonada</taxon>
        <taxon>Preaxostyla</taxon>
        <taxon>Oxymonadida</taxon>
        <taxon>Streblomastigidae</taxon>
        <taxon>Streblomastix</taxon>
    </lineage>
</organism>
<dbReference type="AlphaFoldDB" id="A0A5J4W973"/>
<dbReference type="Proteomes" id="UP000324800">
    <property type="component" value="Unassembled WGS sequence"/>
</dbReference>
<accession>A0A5J4W973</accession>
<protein>
    <submittedName>
        <fullName evidence="1">Uncharacterized protein</fullName>
    </submittedName>
</protein>
<dbReference type="EMBL" id="SNRW01003012">
    <property type="protein sequence ID" value="KAA6391052.1"/>
    <property type="molecule type" value="Genomic_DNA"/>
</dbReference>
<comment type="caution">
    <text evidence="1">The sequence shown here is derived from an EMBL/GenBank/DDBJ whole genome shotgun (WGS) entry which is preliminary data.</text>
</comment>
<evidence type="ECO:0000313" key="1">
    <source>
        <dbReference type="EMBL" id="KAA6391052.1"/>
    </source>
</evidence>
<name>A0A5J4W973_9EUKA</name>
<sequence length="98" mass="12204">MAKTNDPHKFKITSRYNNPFDYDDKNNYNEYARQFLDKFIERNEKKFREGLTDKQITNIRPKWIPPNTYDELIFERLTKIQNTETRLNKFNHYKFYLK</sequence>
<evidence type="ECO:0000313" key="2">
    <source>
        <dbReference type="Proteomes" id="UP000324800"/>
    </source>
</evidence>
<gene>
    <name evidence="1" type="ORF">EZS28_013418</name>
</gene>
<proteinExistence type="predicted"/>
<reference evidence="1 2" key="1">
    <citation type="submission" date="2019-03" db="EMBL/GenBank/DDBJ databases">
        <title>Single cell metagenomics reveals metabolic interactions within the superorganism composed of flagellate Streblomastix strix and complex community of Bacteroidetes bacteria on its surface.</title>
        <authorList>
            <person name="Treitli S.C."/>
            <person name="Kolisko M."/>
            <person name="Husnik F."/>
            <person name="Keeling P."/>
            <person name="Hampl V."/>
        </authorList>
    </citation>
    <scope>NUCLEOTIDE SEQUENCE [LARGE SCALE GENOMIC DNA]</scope>
    <source>
        <strain evidence="1">ST1C</strain>
    </source>
</reference>